<dbReference type="Proteomes" id="UP000030147">
    <property type="component" value="Unassembled WGS sequence"/>
</dbReference>
<dbReference type="Pfam" id="PF02737">
    <property type="entry name" value="3HCDH_N"/>
    <property type="match status" value="1"/>
</dbReference>
<reference evidence="8 9" key="1">
    <citation type="journal article" date="2015" name="Stand. Genomic Sci.">
        <title>High quality draft genome sequence of the moderately halophilic bacterium Pontibacillus yanchengensis Y32(T) and comparison among Pontibacillus genomes.</title>
        <authorList>
            <person name="Huang J."/>
            <person name="Qiao Z.X."/>
            <person name="Tang J.W."/>
            <person name="Wang G."/>
        </authorList>
    </citation>
    <scope>NUCLEOTIDE SEQUENCE [LARGE SCALE GENOMIC DNA]</scope>
    <source>
        <strain evidence="8 9">Y32</strain>
    </source>
</reference>
<dbReference type="OrthoDB" id="9771883at2"/>
<feature type="binding site" evidence="5">
    <location>
        <position position="92"/>
    </location>
    <ligand>
        <name>NAD(+)</name>
        <dbReference type="ChEBI" id="CHEBI:57540"/>
    </ligand>
</feature>
<dbReference type="InterPro" id="IPR006108">
    <property type="entry name" value="3HC_DH_C"/>
</dbReference>
<keyword evidence="5" id="KW-0520">NAD</keyword>
<evidence type="ECO:0000313" key="8">
    <source>
        <dbReference type="EMBL" id="KGP74167.1"/>
    </source>
</evidence>
<protein>
    <submittedName>
        <fullName evidence="8">3-hydroxybutyryl-CoA dehydrogenase</fullName>
        <ecNumber evidence="8">1.1.1.157</ecNumber>
    </submittedName>
</protein>
<dbReference type="GO" id="GO:0008691">
    <property type="term" value="F:3-hydroxybutyryl-CoA dehydrogenase activity"/>
    <property type="evidence" value="ECO:0007669"/>
    <property type="project" value="UniProtKB-EC"/>
</dbReference>
<keyword evidence="9" id="KW-1185">Reference proteome</keyword>
<dbReference type="PROSITE" id="PS00067">
    <property type="entry name" value="3HCDH"/>
    <property type="match status" value="1"/>
</dbReference>
<evidence type="ECO:0000256" key="4">
    <source>
        <dbReference type="PIRSR" id="PIRSR000105-1"/>
    </source>
</evidence>
<gene>
    <name evidence="8" type="ORF">N782_08920</name>
</gene>
<keyword evidence="3 8" id="KW-0560">Oxidoreductase</keyword>
<feature type="binding site" evidence="5">
    <location>
        <position position="143"/>
    </location>
    <ligand>
        <name>NAD(+)</name>
        <dbReference type="ChEBI" id="CHEBI:57540"/>
    </ligand>
</feature>
<dbReference type="EMBL" id="AVBF01000004">
    <property type="protein sequence ID" value="KGP74167.1"/>
    <property type="molecule type" value="Genomic_DNA"/>
</dbReference>
<dbReference type="EC" id="1.1.1.157" evidence="8"/>
<dbReference type="InterPro" id="IPR013328">
    <property type="entry name" value="6PGD_dom2"/>
</dbReference>
<feature type="site" description="Important for catalytic activity" evidence="4">
    <location>
        <position position="140"/>
    </location>
</feature>
<comment type="similarity">
    <text evidence="2">Belongs to the 3-hydroxyacyl-CoA dehydrogenase family.</text>
</comment>
<feature type="binding site" evidence="5">
    <location>
        <position position="274"/>
    </location>
    <ligand>
        <name>NAD(+)</name>
        <dbReference type="ChEBI" id="CHEBI:57540"/>
    </ligand>
</feature>
<feature type="domain" description="3-hydroxyacyl-CoA dehydrogenase NAD binding" evidence="7">
    <location>
        <begin position="5"/>
        <end position="183"/>
    </location>
</feature>
<name>A0A0A2TE81_9BACI</name>
<dbReference type="PANTHER" id="PTHR48075:SF5">
    <property type="entry name" value="3-HYDROXYBUTYRYL-COA DEHYDROGENASE"/>
    <property type="match status" value="1"/>
</dbReference>
<dbReference type="RefSeq" id="WP_036815741.1">
    <property type="nucleotide sequence ID" value="NZ_AVBF01000004.1"/>
</dbReference>
<organism evidence="8 9">
    <name type="scientific">Pontibacillus yanchengensis Y32</name>
    <dbReference type="NCBI Taxonomy" id="1385514"/>
    <lineage>
        <taxon>Bacteria</taxon>
        <taxon>Bacillati</taxon>
        <taxon>Bacillota</taxon>
        <taxon>Bacilli</taxon>
        <taxon>Bacillales</taxon>
        <taxon>Bacillaceae</taxon>
        <taxon>Pontibacillus</taxon>
    </lineage>
</organism>
<sequence length="284" mass="31325">MAINTVMVIGAGQMGAGIAQVFAQSGFDVKLNDLQEEALEKGRAGIEKRLTRAVEKGRMTEDEKTGRLSRLATTTTLADAHDCDFVVEAVVENMDVKKKVFSELDTHAPAHAILASNTSSLPITEIAASTKRADQVIGMHFMNPVPVMKLVEIIRGLQTSDETYQAIEDMTKQLSKTPVEVRDFPGFVSNRVLMPMINEAIYTVYEGVAEPEAVDEVMKLGMNHPMGPLTLADFIGLDTCLYIMEVLHEGFGDSKYRPCPLLRQYVQAGWLGKKSGRGFYQYES</sequence>
<comment type="caution">
    <text evidence="8">The sequence shown here is derived from an EMBL/GenBank/DDBJ whole genome shotgun (WGS) entry which is preliminary data.</text>
</comment>
<dbReference type="InterPro" id="IPR008927">
    <property type="entry name" value="6-PGluconate_DH-like_C_sf"/>
</dbReference>
<evidence type="ECO:0000256" key="2">
    <source>
        <dbReference type="ARBA" id="ARBA00009463"/>
    </source>
</evidence>
<dbReference type="STRING" id="1385514.N782_08920"/>
<dbReference type="GO" id="GO:0019605">
    <property type="term" value="P:butyrate metabolic process"/>
    <property type="evidence" value="ECO:0007669"/>
    <property type="project" value="UniProtKB-UniPathway"/>
</dbReference>
<evidence type="ECO:0000256" key="1">
    <source>
        <dbReference type="ARBA" id="ARBA00005086"/>
    </source>
</evidence>
<dbReference type="NCBIfam" id="NF004474">
    <property type="entry name" value="PRK05808.1"/>
    <property type="match status" value="1"/>
</dbReference>
<evidence type="ECO:0000313" key="9">
    <source>
        <dbReference type="Proteomes" id="UP000030147"/>
    </source>
</evidence>
<proteinExistence type="inferred from homology"/>
<dbReference type="InterPro" id="IPR036291">
    <property type="entry name" value="NAD(P)-bd_dom_sf"/>
</dbReference>
<dbReference type="InterPro" id="IPR006180">
    <property type="entry name" value="3-OHacyl-CoA_DH_CS"/>
</dbReference>
<evidence type="ECO:0000259" key="6">
    <source>
        <dbReference type="Pfam" id="PF00725"/>
    </source>
</evidence>
<evidence type="ECO:0000256" key="3">
    <source>
        <dbReference type="ARBA" id="ARBA00023002"/>
    </source>
</evidence>
<feature type="binding site" evidence="5">
    <location>
        <position position="97"/>
    </location>
    <ligand>
        <name>NAD(+)</name>
        <dbReference type="ChEBI" id="CHEBI:57540"/>
    </ligand>
</feature>
<dbReference type="InterPro" id="IPR022694">
    <property type="entry name" value="3-OHacyl-CoA_DH"/>
</dbReference>
<dbReference type="Gene3D" id="3.40.50.720">
    <property type="entry name" value="NAD(P)-binding Rossmann-like Domain"/>
    <property type="match status" value="1"/>
</dbReference>
<feature type="domain" description="3-hydroxyacyl-CoA dehydrogenase C-terminal" evidence="6">
    <location>
        <begin position="186"/>
        <end position="282"/>
    </location>
</feature>
<feature type="binding site" evidence="5">
    <location>
        <position position="119"/>
    </location>
    <ligand>
        <name>NAD(+)</name>
        <dbReference type="ChEBI" id="CHEBI:57540"/>
    </ligand>
</feature>
<dbReference type="SUPFAM" id="SSF51735">
    <property type="entry name" value="NAD(P)-binding Rossmann-fold domains"/>
    <property type="match status" value="1"/>
</dbReference>
<dbReference type="PANTHER" id="PTHR48075">
    <property type="entry name" value="3-HYDROXYACYL-COA DEHYDROGENASE FAMILY PROTEIN"/>
    <property type="match status" value="1"/>
</dbReference>
<dbReference type="PIRSF" id="PIRSF000105">
    <property type="entry name" value="HCDH"/>
    <property type="match status" value="1"/>
</dbReference>
<dbReference type="SUPFAM" id="SSF48179">
    <property type="entry name" value="6-phosphogluconate dehydrogenase C-terminal domain-like"/>
    <property type="match status" value="1"/>
</dbReference>
<dbReference type="eggNOG" id="COG1250">
    <property type="taxonomic scope" value="Bacteria"/>
</dbReference>
<evidence type="ECO:0000259" key="7">
    <source>
        <dbReference type="Pfam" id="PF02737"/>
    </source>
</evidence>
<dbReference type="AlphaFoldDB" id="A0A0A2TE81"/>
<dbReference type="NCBIfam" id="NF005715">
    <property type="entry name" value="PRK07530.1"/>
    <property type="match status" value="1"/>
</dbReference>
<feature type="binding site" evidence="5">
    <location>
        <begin position="10"/>
        <end position="15"/>
    </location>
    <ligand>
        <name>NAD(+)</name>
        <dbReference type="ChEBI" id="CHEBI:57540"/>
    </ligand>
</feature>
<dbReference type="Pfam" id="PF00725">
    <property type="entry name" value="3HCDH"/>
    <property type="match status" value="1"/>
</dbReference>
<feature type="binding site" evidence="5">
    <location>
        <position position="33"/>
    </location>
    <ligand>
        <name>NAD(+)</name>
        <dbReference type="ChEBI" id="CHEBI:57540"/>
    </ligand>
</feature>
<dbReference type="FunFam" id="3.40.50.720:FF:000009">
    <property type="entry name" value="Fatty oxidation complex, alpha subunit"/>
    <property type="match status" value="1"/>
</dbReference>
<evidence type="ECO:0000256" key="5">
    <source>
        <dbReference type="PIRSR" id="PIRSR000105-2"/>
    </source>
</evidence>
<dbReference type="UniPathway" id="UPA00863"/>
<dbReference type="InterPro" id="IPR006176">
    <property type="entry name" value="3-OHacyl-CoA_DH_NAD-bd"/>
</dbReference>
<dbReference type="NCBIfam" id="NF005875">
    <property type="entry name" value="PRK07819.1"/>
    <property type="match status" value="1"/>
</dbReference>
<dbReference type="Gene3D" id="1.10.1040.10">
    <property type="entry name" value="N-(1-d-carboxylethyl)-l-norvaline Dehydrogenase, domain 2"/>
    <property type="match status" value="1"/>
</dbReference>
<comment type="pathway">
    <text evidence="1">Lipid metabolism; butanoate metabolism.</text>
</comment>
<dbReference type="GO" id="GO:0070403">
    <property type="term" value="F:NAD+ binding"/>
    <property type="evidence" value="ECO:0007669"/>
    <property type="project" value="InterPro"/>
</dbReference>
<accession>A0A0A2TE81</accession>